<feature type="domain" description="IprA winged helix-turn-helix" evidence="1">
    <location>
        <begin position="141"/>
        <end position="206"/>
    </location>
</feature>
<dbReference type="AlphaFoldDB" id="A0AAW3YU08"/>
<reference evidence="2" key="1">
    <citation type="submission" date="2020-09" db="EMBL/GenBank/DDBJ databases">
        <authorList>
            <person name="Palma L."/>
            <person name="Caballero P."/>
            <person name="Berry C."/>
            <person name="Del Valle E."/>
        </authorList>
    </citation>
    <scope>NUCLEOTIDE SEQUENCE</scope>
    <source>
        <strain evidence="2">M</strain>
    </source>
</reference>
<dbReference type="InterPro" id="IPR018490">
    <property type="entry name" value="cNMP-bd_dom_sf"/>
</dbReference>
<dbReference type="InterPro" id="IPR041687">
    <property type="entry name" value="HTH_46"/>
</dbReference>
<reference evidence="2" key="2">
    <citation type="journal article" date="2024" name="Toxins">
        <title>Genome Sequence Analysis of Native Xenorhabdus Strains Isolated from Entomopathogenic Nematodes in Argentina.</title>
        <authorList>
            <person name="Palma L."/>
            <person name="Frizzo L."/>
            <person name="Kaiser S."/>
            <person name="Berry C."/>
            <person name="Caballero P."/>
            <person name="Bode H.B."/>
            <person name="Del Valle E.E."/>
        </authorList>
    </citation>
    <scope>NUCLEOTIDE SEQUENCE</scope>
    <source>
        <strain evidence="2">M</strain>
    </source>
</reference>
<comment type="caution">
    <text evidence="2">The sequence shown here is derived from an EMBL/GenBank/DDBJ whole genome shotgun (WGS) entry which is preliminary data.</text>
</comment>
<dbReference type="GeneID" id="97123726"/>
<proteinExistence type="predicted"/>
<name>A0AAW3YU08_9GAMM</name>
<dbReference type="SUPFAM" id="SSF51206">
    <property type="entry name" value="cAMP-binding domain-like"/>
    <property type="match status" value="1"/>
</dbReference>
<dbReference type="Proteomes" id="UP001193920">
    <property type="component" value="Unassembled WGS sequence"/>
</dbReference>
<dbReference type="EMBL" id="JACXBF010000193">
    <property type="protein sequence ID" value="MBD2800554.1"/>
    <property type="molecule type" value="Genomic_DNA"/>
</dbReference>
<evidence type="ECO:0000313" key="2">
    <source>
        <dbReference type="EMBL" id="MBD2800554.1"/>
    </source>
</evidence>
<dbReference type="Pfam" id="PF15977">
    <property type="entry name" value="HTH_46"/>
    <property type="match status" value="1"/>
</dbReference>
<dbReference type="Gene3D" id="2.60.120.10">
    <property type="entry name" value="Jelly Rolls"/>
    <property type="match status" value="1"/>
</dbReference>
<organism evidence="2">
    <name type="scientific">Xenorhabdus szentirmaii</name>
    <dbReference type="NCBI Taxonomy" id="290112"/>
    <lineage>
        <taxon>Bacteria</taxon>
        <taxon>Pseudomonadati</taxon>
        <taxon>Pseudomonadota</taxon>
        <taxon>Gammaproteobacteria</taxon>
        <taxon>Enterobacterales</taxon>
        <taxon>Morganellaceae</taxon>
        <taxon>Xenorhabdus</taxon>
    </lineage>
</organism>
<protein>
    <submittedName>
        <fullName evidence="2">Helix-turn-helix domain-containing protein</fullName>
    </submittedName>
</protein>
<gene>
    <name evidence="2" type="ORF">ID854_08815</name>
</gene>
<dbReference type="InterPro" id="IPR014710">
    <property type="entry name" value="RmlC-like_jellyroll"/>
</dbReference>
<evidence type="ECO:0000259" key="1">
    <source>
        <dbReference type="Pfam" id="PF15977"/>
    </source>
</evidence>
<dbReference type="RefSeq" id="WP_038233570.1">
    <property type="nucleotide sequence ID" value="NZ_CAWNPE010000001.1"/>
</dbReference>
<accession>A0AAW3YU08</accession>
<sequence>MKKLVKPVNSFKKVVDALLPYSESITSDFPTQGTFINVENEFAKIFLLNQGYINVHRINDNLIVATSFSPYITGLSFYSGSEIYYSIELGPDCKIYQISRGNALNAIRKHDLHREWMRIVSYKSAFFYARDISIFRHSSKEIVCNLLSRLMTFPDEFRENISAIKYVEQRCTLSRSCIQRILFSLKKEGSIEIIDGCLQRVLKLPSQSCY</sequence>